<gene>
    <name evidence="2" type="ORF">CRM82_00220</name>
</gene>
<dbReference type="InterPro" id="IPR001173">
    <property type="entry name" value="Glyco_trans_2-like"/>
</dbReference>
<name>A0A2A7UPS1_COMTR</name>
<dbReference type="OrthoDB" id="9802649at2"/>
<reference evidence="3" key="1">
    <citation type="submission" date="2017-09" db="EMBL/GenBank/DDBJ databases">
        <title>FDA dAtabase for Regulatory Grade micrObial Sequences (FDA-ARGOS): Supporting development and validation of Infectious Disease Dx tests.</title>
        <authorList>
            <person name="Minogue T."/>
            <person name="Wolcott M."/>
            <person name="Wasieloski L."/>
            <person name="Aguilar W."/>
            <person name="Moore D."/>
            <person name="Tallon L."/>
            <person name="Sadzewicz L."/>
            <person name="Ott S."/>
            <person name="Zhao X."/>
            <person name="Nagaraj S."/>
            <person name="Vavikolanu K."/>
            <person name="Aluvathingal J."/>
            <person name="Nadendla S."/>
            <person name="Sichtig H."/>
        </authorList>
    </citation>
    <scope>NUCLEOTIDE SEQUENCE [LARGE SCALE GENOMIC DNA]</scope>
    <source>
        <strain evidence="3">FDAARGOS_394</strain>
    </source>
</reference>
<keyword evidence="3" id="KW-1185">Reference proteome</keyword>
<organism evidence="2 3">
    <name type="scientific">Comamonas terrigena</name>
    <dbReference type="NCBI Taxonomy" id="32013"/>
    <lineage>
        <taxon>Bacteria</taxon>
        <taxon>Pseudomonadati</taxon>
        <taxon>Pseudomonadota</taxon>
        <taxon>Betaproteobacteria</taxon>
        <taxon>Burkholderiales</taxon>
        <taxon>Comamonadaceae</taxon>
        <taxon>Comamonas</taxon>
    </lineage>
</organism>
<keyword evidence="2" id="KW-0808">Transferase</keyword>
<dbReference type="EMBL" id="PDEA01000001">
    <property type="protein sequence ID" value="PEH87244.1"/>
    <property type="molecule type" value="Genomic_DNA"/>
</dbReference>
<dbReference type="InterPro" id="IPR029044">
    <property type="entry name" value="Nucleotide-diphossugar_trans"/>
</dbReference>
<dbReference type="RefSeq" id="WP_083520603.1">
    <property type="nucleotide sequence ID" value="NZ_PDEA01000001.1"/>
</dbReference>
<dbReference type="Gene3D" id="3.90.550.10">
    <property type="entry name" value="Spore Coat Polysaccharide Biosynthesis Protein SpsA, Chain A"/>
    <property type="match status" value="1"/>
</dbReference>
<dbReference type="Pfam" id="PF00535">
    <property type="entry name" value="Glycos_transf_2"/>
    <property type="match status" value="1"/>
</dbReference>
<proteinExistence type="predicted"/>
<dbReference type="InterPro" id="IPR050834">
    <property type="entry name" value="Glycosyltransf_2"/>
</dbReference>
<dbReference type="SUPFAM" id="SSF53448">
    <property type="entry name" value="Nucleotide-diphospho-sugar transferases"/>
    <property type="match status" value="1"/>
</dbReference>
<dbReference type="GO" id="GO:0016740">
    <property type="term" value="F:transferase activity"/>
    <property type="evidence" value="ECO:0007669"/>
    <property type="project" value="UniProtKB-KW"/>
</dbReference>
<accession>A0A2A7UPS1</accession>
<dbReference type="AlphaFoldDB" id="A0A2A7UPS1"/>
<dbReference type="Proteomes" id="UP000220246">
    <property type="component" value="Unassembled WGS sequence"/>
</dbReference>
<dbReference type="STRING" id="1219032.GCA_001515545_03593"/>
<feature type="domain" description="Glycosyltransferase 2-like" evidence="1">
    <location>
        <begin position="10"/>
        <end position="162"/>
    </location>
</feature>
<dbReference type="PANTHER" id="PTHR43685:SF2">
    <property type="entry name" value="GLYCOSYLTRANSFERASE 2-LIKE DOMAIN-CONTAINING PROTEIN"/>
    <property type="match status" value="1"/>
</dbReference>
<protein>
    <submittedName>
        <fullName evidence="2">Glycosyl transferase</fullName>
    </submittedName>
</protein>
<evidence type="ECO:0000259" key="1">
    <source>
        <dbReference type="Pfam" id="PF00535"/>
    </source>
</evidence>
<comment type="caution">
    <text evidence="2">The sequence shown here is derived from an EMBL/GenBank/DDBJ whole genome shotgun (WGS) entry which is preliminary data.</text>
</comment>
<dbReference type="PANTHER" id="PTHR43685">
    <property type="entry name" value="GLYCOSYLTRANSFERASE"/>
    <property type="match status" value="1"/>
</dbReference>
<dbReference type="GeneID" id="80803157"/>
<sequence>MKSEMKKVAILLAAYNGERYIAEQLDSILAQTCVSVHIFISVDKSSDQTLKILNNLDSGNVTILPYGNRYGNAARNFYRLIQDVDFSDYDFIGFSDQDDRWKSDKLSRGIDLIEKTDSDAYSSNVTAFWENGRSKEIIKSQPQKKWDHFFEAAGPGCTYLFRTENFTQFKEFYKKNQKEISAITHHDWLIYAWYRASGFTWLIDENSSMFYRQHGSNELGANKGIKQKINRIKRIKNKNFRAEVLKISKLIHRQKLPTPPGIVESGGGNVAFFLKNFNQTRRKPVEAFFLAFCAVIGIY</sequence>
<evidence type="ECO:0000313" key="3">
    <source>
        <dbReference type="Proteomes" id="UP000220246"/>
    </source>
</evidence>
<evidence type="ECO:0000313" key="2">
    <source>
        <dbReference type="EMBL" id="PEH87244.1"/>
    </source>
</evidence>